<keyword evidence="2" id="KW-1185">Reference proteome</keyword>
<proteinExistence type="predicted"/>
<dbReference type="AlphaFoldDB" id="A0A6N7PV59"/>
<name>A0A6N7PV59_9BACT</name>
<comment type="caution">
    <text evidence="1">The sequence shown here is derived from an EMBL/GenBank/DDBJ whole genome shotgun (WGS) entry which is preliminary data.</text>
</comment>
<dbReference type="Proteomes" id="UP000440224">
    <property type="component" value="Unassembled WGS sequence"/>
</dbReference>
<dbReference type="RefSeq" id="WP_153820956.1">
    <property type="nucleotide sequence ID" value="NZ_WJIE01000005.1"/>
</dbReference>
<dbReference type="OrthoDB" id="5506311at2"/>
<reference evidence="1 2" key="1">
    <citation type="submission" date="2019-10" db="EMBL/GenBank/DDBJ databases">
        <title>A soil myxobacterium in the family Polyangiaceae.</title>
        <authorList>
            <person name="Li Y."/>
            <person name="Wang J."/>
        </authorList>
    </citation>
    <scope>NUCLEOTIDE SEQUENCE [LARGE SCALE GENOMIC DNA]</scope>
    <source>
        <strain evidence="1 2">DSM 14734</strain>
    </source>
</reference>
<protein>
    <submittedName>
        <fullName evidence="1">Uncharacterized protein</fullName>
    </submittedName>
</protein>
<accession>A0A6N7PV59</accession>
<gene>
    <name evidence="1" type="ORF">GF068_19740</name>
</gene>
<evidence type="ECO:0000313" key="2">
    <source>
        <dbReference type="Proteomes" id="UP000440224"/>
    </source>
</evidence>
<sequence length="209" mass="21458">MKKIGRIAGILMLAGVVFVGTSVGACGGGEAEGPTEPTGPDLSGVIYAGAATDEALAAMLLAASKTDAAQGVVVDTPAAGATLPKDVPPTIEWHVKGSSASREVSPGERFVRAAKVVSSFWGPREAWAHGAPVNGRAYLLSFSTPKSPELVRVFTTELSYTFDAASWTKLALTGEPVTLVVTNAIFEDNRVAQDGGPFAGEAVTFLIGP</sequence>
<dbReference type="PROSITE" id="PS51257">
    <property type="entry name" value="PROKAR_LIPOPROTEIN"/>
    <property type="match status" value="1"/>
</dbReference>
<evidence type="ECO:0000313" key="1">
    <source>
        <dbReference type="EMBL" id="MRG94135.1"/>
    </source>
</evidence>
<dbReference type="EMBL" id="WJIE01000005">
    <property type="protein sequence ID" value="MRG94135.1"/>
    <property type="molecule type" value="Genomic_DNA"/>
</dbReference>
<organism evidence="1 2">
    <name type="scientific">Polyangium spumosum</name>
    <dbReference type="NCBI Taxonomy" id="889282"/>
    <lineage>
        <taxon>Bacteria</taxon>
        <taxon>Pseudomonadati</taxon>
        <taxon>Myxococcota</taxon>
        <taxon>Polyangia</taxon>
        <taxon>Polyangiales</taxon>
        <taxon>Polyangiaceae</taxon>
        <taxon>Polyangium</taxon>
    </lineage>
</organism>